<evidence type="ECO:0000256" key="4">
    <source>
        <dbReference type="SAM" id="MobiDB-lite"/>
    </source>
</evidence>
<evidence type="ECO:0000256" key="2">
    <source>
        <dbReference type="ARBA" id="ARBA00022741"/>
    </source>
</evidence>
<evidence type="ECO:0000313" key="7">
    <source>
        <dbReference type="Proteomes" id="UP000535511"/>
    </source>
</evidence>
<dbReference type="InterPro" id="IPR027417">
    <property type="entry name" value="P-loop_NTPase"/>
</dbReference>
<dbReference type="AlphaFoldDB" id="A0A7Y9JCQ6"/>
<keyword evidence="2" id="KW-0547">Nucleotide-binding</keyword>
<dbReference type="CDD" id="cd03221">
    <property type="entry name" value="ABCF_EF-3"/>
    <property type="match status" value="1"/>
</dbReference>
<gene>
    <name evidence="6" type="ORF">BJZ21_002587</name>
</gene>
<feature type="domain" description="ABC transporter" evidence="5">
    <location>
        <begin position="348"/>
        <end position="550"/>
    </location>
</feature>
<dbReference type="InterPro" id="IPR017871">
    <property type="entry name" value="ABC_transporter-like_CS"/>
</dbReference>
<dbReference type="PANTHER" id="PTHR19211:SF123">
    <property type="entry name" value="ABC TRANSPORTER"/>
    <property type="match status" value="1"/>
</dbReference>
<dbReference type="InterPro" id="IPR050611">
    <property type="entry name" value="ABCF"/>
</dbReference>
<proteinExistence type="predicted"/>
<evidence type="ECO:0000256" key="3">
    <source>
        <dbReference type="ARBA" id="ARBA00022840"/>
    </source>
</evidence>
<dbReference type="FunFam" id="3.40.50.300:FF:000011">
    <property type="entry name" value="Putative ABC transporter ATP-binding component"/>
    <property type="match status" value="1"/>
</dbReference>
<keyword evidence="1" id="KW-0677">Repeat</keyword>
<dbReference type="PROSITE" id="PS00211">
    <property type="entry name" value="ABC_TRANSPORTER_1"/>
    <property type="match status" value="1"/>
</dbReference>
<evidence type="ECO:0000313" key="6">
    <source>
        <dbReference type="EMBL" id="NYD42504.1"/>
    </source>
</evidence>
<dbReference type="Pfam" id="PF00005">
    <property type="entry name" value="ABC_tran"/>
    <property type="match status" value="2"/>
</dbReference>
<dbReference type="EMBL" id="JACCBG010000001">
    <property type="protein sequence ID" value="NYD42504.1"/>
    <property type="molecule type" value="Genomic_DNA"/>
</dbReference>
<dbReference type="Gene3D" id="3.40.50.300">
    <property type="entry name" value="P-loop containing nucleotide triphosphate hydrolases"/>
    <property type="match status" value="2"/>
</dbReference>
<dbReference type="RefSeq" id="WP_179664136.1">
    <property type="nucleotide sequence ID" value="NZ_JACCBG010000001.1"/>
</dbReference>
<accession>A0A7Y9JCQ6</accession>
<evidence type="ECO:0000259" key="5">
    <source>
        <dbReference type="PROSITE" id="PS50893"/>
    </source>
</evidence>
<dbReference type="InterPro" id="IPR003439">
    <property type="entry name" value="ABC_transporter-like_ATP-bd"/>
</dbReference>
<evidence type="ECO:0000256" key="1">
    <source>
        <dbReference type="ARBA" id="ARBA00022737"/>
    </source>
</evidence>
<feature type="domain" description="ABC transporter" evidence="5">
    <location>
        <begin position="5"/>
        <end position="263"/>
    </location>
</feature>
<dbReference type="PANTHER" id="PTHR19211">
    <property type="entry name" value="ATP-BINDING TRANSPORT PROTEIN-RELATED"/>
    <property type="match status" value="1"/>
</dbReference>
<organism evidence="6 7">
    <name type="scientific">Nocardioides panaciterrulae</name>
    <dbReference type="NCBI Taxonomy" id="661492"/>
    <lineage>
        <taxon>Bacteria</taxon>
        <taxon>Bacillati</taxon>
        <taxon>Actinomycetota</taxon>
        <taxon>Actinomycetes</taxon>
        <taxon>Propionibacteriales</taxon>
        <taxon>Nocardioidaceae</taxon>
        <taxon>Nocardioides</taxon>
    </lineage>
</organism>
<reference evidence="6 7" key="1">
    <citation type="submission" date="2020-07" db="EMBL/GenBank/DDBJ databases">
        <title>Sequencing the genomes of 1000 actinobacteria strains.</title>
        <authorList>
            <person name="Klenk H.-P."/>
        </authorList>
    </citation>
    <scope>NUCLEOTIDE SEQUENCE [LARGE SCALE GENOMIC DNA]</scope>
    <source>
        <strain evidence="6 7">DSM 21350</strain>
    </source>
</reference>
<keyword evidence="3" id="KW-0067">ATP-binding</keyword>
<comment type="caution">
    <text evidence="6">The sequence shown here is derived from an EMBL/GenBank/DDBJ whole genome shotgun (WGS) entry which is preliminary data.</text>
</comment>
<dbReference type="GO" id="GO:0005524">
    <property type="term" value="F:ATP binding"/>
    <property type="evidence" value="ECO:0007669"/>
    <property type="project" value="UniProtKB-KW"/>
</dbReference>
<dbReference type="PROSITE" id="PS50893">
    <property type="entry name" value="ABC_TRANSPORTER_2"/>
    <property type="match status" value="2"/>
</dbReference>
<keyword evidence="7" id="KW-1185">Reference proteome</keyword>
<dbReference type="InterPro" id="IPR003593">
    <property type="entry name" value="AAA+_ATPase"/>
</dbReference>
<name>A0A7Y9JCQ6_9ACTN</name>
<sequence>MSTTLTVAGLDVSFAARTLFRGLDLVLADGSVTAVVGPNGSGKSTLMRTIVGDLPVETGSVRLAPRDATIGWLPQVVPDPAESLLAYARRRTGVAAADLELERAATALAAGDPGAEDRYATALERWLALGAADLEDRLPQVAGPVGLDVDPGRPLGSLSGGQAARAALVAVLLSRYDVLLLDEPTNDLDARGLALMTDFVVGHEGPVLVASHDRAFLDTVATRVVELDLAQQRIGHYAGGWSEYAEARALARRQARSAYETYAARRDDLVAQARRREEWAAQGQRNVSAGGEPDKHIREKHRARADRQAAKGSRLRAAADRLEVVEQPRKEWELRYAIAAGPEPAAVVASLDRAVVVRGDFRLGPVDLGLGRGDRVAISGDNGSGKTTLVGALLGELPLDGGRHTLGSRVRLGVLDQRRTLLETDRPVADVVRRELAGVGGQEPDRGEVRTLLAKFGLGSEHVDRPARTLSMGERTRALMALFQAREVNVLVLDEPTNHLDVAAIEQLESALADYAGTLLLVSHDEALVEAVGLTHRWHVEAGVVTVRAL</sequence>
<protein>
    <submittedName>
        <fullName evidence="6">ATPase subunit of ABC transporter with duplicated ATPase domains</fullName>
    </submittedName>
</protein>
<dbReference type="Proteomes" id="UP000535511">
    <property type="component" value="Unassembled WGS sequence"/>
</dbReference>
<dbReference type="SMART" id="SM00382">
    <property type="entry name" value="AAA"/>
    <property type="match status" value="2"/>
</dbReference>
<dbReference type="SUPFAM" id="SSF52540">
    <property type="entry name" value="P-loop containing nucleoside triphosphate hydrolases"/>
    <property type="match status" value="2"/>
</dbReference>
<feature type="region of interest" description="Disordered" evidence="4">
    <location>
        <begin position="280"/>
        <end position="312"/>
    </location>
</feature>
<dbReference type="GO" id="GO:0016887">
    <property type="term" value="F:ATP hydrolysis activity"/>
    <property type="evidence" value="ECO:0007669"/>
    <property type="project" value="InterPro"/>
</dbReference>